<name>A0A6I6SIM9_9GAMM</name>
<dbReference type="CDD" id="cd00077">
    <property type="entry name" value="HDc"/>
    <property type="match status" value="1"/>
</dbReference>
<protein>
    <submittedName>
        <fullName evidence="5">Response regulator</fullName>
    </submittedName>
</protein>
<dbReference type="InterPro" id="IPR011006">
    <property type="entry name" value="CheY-like_superfamily"/>
</dbReference>
<dbReference type="PROSITE" id="PS51832">
    <property type="entry name" value="HD_GYP"/>
    <property type="match status" value="1"/>
</dbReference>
<gene>
    <name evidence="5" type="ORF">EKK97_06610</name>
</gene>
<keyword evidence="2" id="KW-0175">Coiled coil</keyword>
<organism evidence="5 6">
    <name type="scientific">Billgrantia tianxiuensis</name>
    <dbReference type="NCBI Taxonomy" id="2497861"/>
    <lineage>
        <taxon>Bacteria</taxon>
        <taxon>Pseudomonadati</taxon>
        <taxon>Pseudomonadota</taxon>
        <taxon>Gammaproteobacteria</taxon>
        <taxon>Oceanospirillales</taxon>
        <taxon>Halomonadaceae</taxon>
        <taxon>Billgrantia</taxon>
    </lineage>
</organism>
<sequence>MEDVSQKVVPARLLLVDDEPNVLSALSRMLRHEGYELHTAGDGQAALAILEREPIDLVLSDALMPGMDGVELLSRVQQQWPECLRLLLTGQCDLSATIRAINEGRIYGYLAKPWDDERLCLTLRQALQHQQAEREQKRLEALTQDQNRELAELNATLEQRVEARTQELQQTADMLEVAYRELRESYVTATRVFSSLISQRLPTRFQTNAKVGILVQAFAEELGLDEAQQHDLQLAAALYNLGKLAWNDRLIVTPAEQLSVQQRESYRRYPATGESLLMALEHMEGAAKLIRHHREHWNGSGFPDHLQGEAIPYGARLLGLAVDFIELQRGMILPRQVPRPQALELLRKFSGRIYDPVLCRAFITLCLDKAPDLENHGRPVLALETSQLKPGMILAQDIHSISGILLLHEGKQFDAHLIDKLMRLEEVEDRRYTLLVYREEEADE</sequence>
<proteinExistence type="predicted"/>
<dbReference type="PANTHER" id="PTHR45228">
    <property type="entry name" value="CYCLIC DI-GMP PHOSPHODIESTERASE TM_0186-RELATED"/>
    <property type="match status" value="1"/>
</dbReference>
<dbReference type="InterPro" id="IPR052020">
    <property type="entry name" value="Cyclic_di-GMP/3'3'-cGAMP_PDE"/>
</dbReference>
<dbReference type="OrthoDB" id="9802066at2"/>
<dbReference type="EMBL" id="CP035042">
    <property type="protein sequence ID" value="QHC49352.1"/>
    <property type="molecule type" value="Genomic_DNA"/>
</dbReference>
<dbReference type="PANTHER" id="PTHR45228:SF8">
    <property type="entry name" value="TWO-COMPONENT RESPONSE REGULATOR-RELATED"/>
    <property type="match status" value="1"/>
</dbReference>
<dbReference type="SMART" id="SM00448">
    <property type="entry name" value="REC"/>
    <property type="match status" value="1"/>
</dbReference>
<dbReference type="KEGG" id="htx:EKK97_06610"/>
<dbReference type="Pfam" id="PF00072">
    <property type="entry name" value="Response_reg"/>
    <property type="match status" value="1"/>
</dbReference>
<dbReference type="InterPro" id="IPR001789">
    <property type="entry name" value="Sig_transdc_resp-reg_receiver"/>
</dbReference>
<evidence type="ECO:0000256" key="1">
    <source>
        <dbReference type="PROSITE-ProRule" id="PRU00169"/>
    </source>
</evidence>
<accession>A0A6I6SIM9</accession>
<dbReference type="PROSITE" id="PS50110">
    <property type="entry name" value="RESPONSE_REGULATORY"/>
    <property type="match status" value="1"/>
</dbReference>
<dbReference type="GO" id="GO:0008081">
    <property type="term" value="F:phosphoric diester hydrolase activity"/>
    <property type="evidence" value="ECO:0007669"/>
    <property type="project" value="UniProtKB-ARBA"/>
</dbReference>
<dbReference type="AlphaFoldDB" id="A0A6I6SIM9"/>
<evidence type="ECO:0000313" key="6">
    <source>
        <dbReference type="Proteomes" id="UP000464013"/>
    </source>
</evidence>
<dbReference type="GO" id="GO:0000160">
    <property type="term" value="P:phosphorelay signal transduction system"/>
    <property type="evidence" value="ECO:0007669"/>
    <property type="project" value="InterPro"/>
</dbReference>
<dbReference type="Gene3D" id="1.10.3210.10">
    <property type="entry name" value="Hypothetical protein af1432"/>
    <property type="match status" value="1"/>
</dbReference>
<evidence type="ECO:0000259" key="4">
    <source>
        <dbReference type="PROSITE" id="PS51832"/>
    </source>
</evidence>
<dbReference type="Gene3D" id="3.40.50.2300">
    <property type="match status" value="1"/>
</dbReference>
<dbReference type="InterPro" id="IPR003607">
    <property type="entry name" value="HD/PDEase_dom"/>
</dbReference>
<dbReference type="SUPFAM" id="SSF109604">
    <property type="entry name" value="HD-domain/PDEase-like"/>
    <property type="match status" value="1"/>
</dbReference>
<feature type="modified residue" description="4-aspartylphosphate" evidence="1">
    <location>
        <position position="61"/>
    </location>
</feature>
<reference evidence="5 6" key="1">
    <citation type="submission" date="2019-01" db="EMBL/GenBank/DDBJ databases">
        <title>Complete genome of a denitifying bacterium Halomons sp. BC-M4-5.</title>
        <authorList>
            <person name="Wang L."/>
            <person name="Shao Z."/>
        </authorList>
    </citation>
    <scope>NUCLEOTIDE SEQUENCE [LARGE SCALE GENOMIC DNA]</scope>
    <source>
        <strain evidence="5 6">BC-M4-5</strain>
    </source>
</reference>
<feature type="coiled-coil region" evidence="2">
    <location>
        <begin position="129"/>
        <end position="185"/>
    </location>
</feature>
<dbReference type="RefSeq" id="WP_159550501.1">
    <property type="nucleotide sequence ID" value="NZ_CP035042.1"/>
</dbReference>
<feature type="domain" description="Response regulatory" evidence="3">
    <location>
        <begin position="12"/>
        <end position="127"/>
    </location>
</feature>
<dbReference type="InterPro" id="IPR037522">
    <property type="entry name" value="HD_GYP_dom"/>
</dbReference>
<feature type="domain" description="HD-GYP" evidence="4">
    <location>
        <begin position="182"/>
        <end position="378"/>
    </location>
</feature>
<dbReference type="SUPFAM" id="SSF52172">
    <property type="entry name" value="CheY-like"/>
    <property type="match status" value="1"/>
</dbReference>
<evidence type="ECO:0000256" key="2">
    <source>
        <dbReference type="SAM" id="Coils"/>
    </source>
</evidence>
<dbReference type="CDD" id="cd17569">
    <property type="entry name" value="REC_HupR-like"/>
    <property type="match status" value="1"/>
</dbReference>
<dbReference type="Pfam" id="PF13487">
    <property type="entry name" value="HD_5"/>
    <property type="match status" value="1"/>
</dbReference>
<dbReference type="Proteomes" id="UP000464013">
    <property type="component" value="Chromosome"/>
</dbReference>
<keyword evidence="1" id="KW-0597">Phosphoprotein</keyword>
<evidence type="ECO:0000259" key="3">
    <source>
        <dbReference type="PROSITE" id="PS50110"/>
    </source>
</evidence>
<evidence type="ECO:0000313" key="5">
    <source>
        <dbReference type="EMBL" id="QHC49352.1"/>
    </source>
</evidence>
<keyword evidence="6" id="KW-1185">Reference proteome</keyword>